<reference evidence="2 3" key="1">
    <citation type="submission" date="2017-11" db="EMBL/GenBank/DDBJ databases">
        <title>Comparative genomics of Botrytis spp.</title>
        <authorList>
            <person name="Valero-Jimenez C.A."/>
            <person name="Tapia P."/>
            <person name="Veloso J."/>
            <person name="Silva-Moreno E."/>
            <person name="Staats M."/>
            <person name="Valdes J.H."/>
            <person name="Van Kan J.A.L."/>
        </authorList>
    </citation>
    <scope>NUCLEOTIDE SEQUENCE [LARGE SCALE GENOMIC DNA]</scope>
    <source>
        <strain evidence="2 3">MUCL2830</strain>
    </source>
</reference>
<proteinExistence type="predicted"/>
<dbReference type="OrthoDB" id="3528618at2759"/>
<feature type="compositionally biased region" description="Basic residues" evidence="1">
    <location>
        <begin position="93"/>
        <end position="102"/>
    </location>
</feature>
<evidence type="ECO:0000256" key="1">
    <source>
        <dbReference type="SAM" id="MobiDB-lite"/>
    </source>
</evidence>
<evidence type="ECO:0000313" key="3">
    <source>
        <dbReference type="Proteomes" id="UP000297299"/>
    </source>
</evidence>
<evidence type="ECO:0000313" key="2">
    <source>
        <dbReference type="EMBL" id="TEY52916.1"/>
    </source>
</evidence>
<dbReference type="EMBL" id="PHWZ01000252">
    <property type="protein sequence ID" value="TEY52916.1"/>
    <property type="molecule type" value="Genomic_DNA"/>
</dbReference>
<dbReference type="Proteomes" id="UP000297299">
    <property type="component" value="Unassembled WGS sequence"/>
</dbReference>
<protein>
    <submittedName>
        <fullName evidence="2">Uncharacterized protein</fullName>
    </submittedName>
</protein>
<sequence>MSQTSTQVVFAFSASQNQKTFNRKTMESIPQEFFEKIWEMADTGLGQNVPVSCRIVGKSFEIYSTEVKFDIAALSVHRRSRQRANTEDNVARLSRKRGHKGPHNQVKSLYFDPRRDRICPINETQWTREAVKFFYWVLKAVGVERIAVSDCSHTLGIQNDAQGPWASFYWWSNIENWSSNFTETLMYTTKIDFDVYQKMKFVGWNEAAVTQRHREKRARKGQRLKARLATRKLQVAGKKQDVADNIAKSGKLLRTKQDGVPTWLLEAERTTSTYKMEPQTIAFENMSLSDTKITKLSYLSTISNEIFETIMVEVKIEEPRNVTVRCERFGNGFELHSDMPLSNVSQIFRRWRQWAKSQHVVAYLAYRRGYSWPLESLKKTFASIQKSTQSVRLWKRSGNQRRSTHFAKIAIIDYTHAEDARRSLWGTFYTMSKIENWSSSFKDIMMYTTKRSFDEHYRPKFVSFEDSRITLNMYQSKARSIRVHHARPILKKLIVMKDAQDVADKEAERNGGGRKMVEGFPA</sequence>
<organism evidence="2 3">
    <name type="scientific">Botryotinia calthae</name>
    <dbReference type="NCBI Taxonomy" id="38488"/>
    <lineage>
        <taxon>Eukaryota</taxon>
        <taxon>Fungi</taxon>
        <taxon>Dikarya</taxon>
        <taxon>Ascomycota</taxon>
        <taxon>Pezizomycotina</taxon>
        <taxon>Leotiomycetes</taxon>
        <taxon>Helotiales</taxon>
        <taxon>Sclerotiniaceae</taxon>
        <taxon>Botryotinia</taxon>
    </lineage>
</organism>
<keyword evidence="3" id="KW-1185">Reference proteome</keyword>
<name>A0A4Y8CZ54_9HELO</name>
<accession>A0A4Y8CZ54</accession>
<gene>
    <name evidence="2" type="ORF">BOTCAL_0253g00190</name>
</gene>
<comment type="caution">
    <text evidence="2">The sequence shown here is derived from an EMBL/GenBank/DDBJ whole genome shotgun (WGS) entry which is preliminary data.</text>
</comment>
<feature type="region of interest" description="Disordered" evidence="1">
    <location>
        <begin position="83"/>
        <end position="102"/>
    </location>
</feature>
<dbReference type="AlphaFoldDB" id="A0A4Y8CZ54"/>